<protein>
    <submittedName>
        <fullName evidence="2">Uncharacterized protein</fullName>
    </submittedName>
</protein>
<keyword evidence="3" id="KW-1185">Reference proteome</keyword>
<gene>
    <name evidence="2" type="ORF">B0T14DRAFT_514326</name>
</gene>
<dbReference type="AlphaFoldDB" id="A0AA40C2S0"/>
<feature type="region of interest" description="Disordered" evidence="1">
    <location>
        <begin position="437"/>
        <end position="459"/>
    </location>
</feature>
<feature type="compositionally biased region" description="Polar residues" evidence="1">
    <location>
        <begin position="269"/>
        <end position="279"/>
    </location>
</feature>
<feature type="region of interest" description="Disordered" evidence="1">
    <location>
        <begin position="338"/>
        <end position="372"/>
    </location>
</feature>
<feature type="compositionally biased region" description="Polar residues" evidence="1">
    <location>
        <begin position="439"/>
        <end position="459"/>
    </location>
</feature>
<accession>A0AA40C2S0</accession>
<sequence length="572" mass="61437">MERRSRSEEKSHAHNVYCLCCPVCSRLAEPKRALHWRVCRGSSSLSGGSSLRSGGGVGGSDRRYDMCGRDILNWGCWVDRGRGVHRGESLHRRHDMDRRHNDQGWAYGRDLVHRRLDNVRRWLDNVRRWLNDMCRRRDMCVEGRGTSEALSGRDGDCHGVAGNGRSASGHGDSANLSADDLVVAGNHFVDGAGDGNSNGNLVDLGHDALINLGHDSSDDTLLNVRLGHNPVNGACDSDGDCLGDDPLNRNGNSLGHDSLLDLGPGHSPVDSSSDGNSNRPGDDLLDGNRYGLGHDALLDRGTRDSDGDDLAIDLGDDPIDRHGDSLCDDLAVDFGDDPVNRDSDSLGDDSLLDLGPRHHPIDGASDGDGSGDELLDRDCNRFRHHSLLDLGLGHDLLDVVDLGYHVLLGDGDMDGGGNLDSRNDCPDDGLRPLALREGATSSGTSGMTAPGKSTKSWETTGNATRMLSNGRLWLVNNGRLWLVSRRDHRSCGRRSGFGFCLSRGRSCCGNLGRGGGRGGNGSWRHGRGRSSGSRRVRNGVGCGEGGEQGQSHGNRLRVEHVGGNDGGKTQKW</sequence>
<feature type="region of interest" description="Disordered" evidence="1">
    <location>
        <begin position="252"/>
        <end position="288"/>
    </location>
</feature>
<evidence type="ECO:0000256" key="1">
    <source>
        <dbReference type="SAM" id="MobiDB-lite"/>
    </source>
</evidence>
<reference evidence="2" key="1">
    <citation type="submission" date="2023-06" db="EMBL/GenBank/DDBJ databases">
        <title>Genome-scale phylogeny and comparative genomics of the fungal order Sordariales.</title>
        <authorList>
            <consortium name="Lawrence Berkeley National Laboratory"/>
            <person name="Hensen N."/>
            <person name="Bonometti L."/>
            <person name="Westerberg I."/>
            <person name="Brannstrom I.O."/>
            <person name="Guillou S."/>
            <person name="Cros-Aarteil S."/>
            <person name="Calhoun S."/>
            <person name="Haridas S."/>
            <person name="Kuo A."/>
            <person name="Mondo S."/>
            <person name="Pangilinan J."/>
            <person name="Riley R."/>
            <person name="Labutti K."/>
            <person name="Andreopoulos B."/>
            <person name="Lipzen A."/>
            <person name="Chen C."/>
            <person name="Yanf M."/>
            <person name="Daum C."/>
            <person name="Ng V."/>
            <person name="Clum A."/>
            <person name="Steindorff A."/>
            <person name="Ohm R."/>
            <person name="Martin F."/>
            <person name="Silar P."/>
            <person name="Natvig D."/>
            <person name="Lalanne C."/>
            <person name="Gautier V."/>
            <person name="Ament-Velasquez S.L."/>
            <person name="Kruys A."/>
            <person name="Hutchinson M.I."/>
            <person name="Powell A.J."/>
            <person name="Barry K."/>
            <person name="Miller A.N."/>
            <person name="Grigoriev I.V."/>
            <person name="Debuchy R."/>
            <person name="Gladieux P."/>
            <person name="Thoren M.H."/>
            <person name="Johannesson H."/>
        </authorList>
    </citation>
    <scope>NUCLEOTIDE SEQUENCE</scope>
    <source>
        <strain evidence="2">CBS 606.72</strain>
    </source>
</reference>
<feature type="region of interest" description="Disordered" evidence="1">
    <location>
        <begin position="516"/>
        <end position="572"/>
    </location>
</feature>
<dbReference type="EMBL" id="JAULSU010000003">
    <property type="protein sequence ID" value="KAK0622714.1"/>
    <property type="molecule type" value="Genomic_DNA"/>
</dbReference>
<evidence type="ECO:0000313" key="2">
    <source>
        <dbReference type="EMBL" id="KAK0622714.1"/>
    </source>
</evidence>
<organism evidence="2 3">
    <name type="scientific">Immersiella caudata</name>
    <dbReference type="NCBI Taxonomy" id="314043"/>
    <lineage>
        <taxon>Eukaryota</taxon>
        <taxon>Fungi</taxon>
        <taxon>Dikarya</taxon>
        <taxon>Ascomycota</taxon>
        <taxon>Pezizomycotina</taxon>
        <taxon>Sordariomycetes</taxon>
        <taxon>Sordariomycetidae</taxon>
        <taxon>Sordariales</taxon>
        <taxon>Lasiosphaeriaceae</taxon>
        <taxon>Immersiella</taxon>
    </lineage>
</organism>
<dbReference type="Proteomes" id="UP001175000">
    <property type="component" value="Unassembled WGS sequence"/>
</dbReference>
<comment type="caution">
    <text evidence="2">The sequence shown here is derived from an EMBL/GenBank/DDBJ whole genome shotgun (WGS) entry which is preliminary data.</text>
</comment>
<evidence type="ECO:0000313" key="3">
    <source>
        <dbReference type="Proteomes" id="UP001175000"/>
    </source>
</evidence>
<feature type="compositionally biased region" description="Basic residues" evidence="1">
    <location>
        <begin position="524"/>
        <end position="537"/>
    </location>
</feature>
<proteinExistence type="predicted"/>
<name>A0AA40C2S0_9PEZI</name>